<sequence>MVYCREIYFESYPPSIEKIVERVGQRTGIKVTYLADKWLLTNPANIADFFSLYPDEANTITLLNEGEVTDLLRATLYTLLEMGGYYSEWTC</sequence>
<dbReference type="EMBL" id="WPIN01000001">
    <property type="protein sequence ID" value="MVM28526.1"/>
    <property type="molecule type" value="Genomic_DNA"/>
</dbReference>
<comment type="caution">
    <text evidence="1">The sequence shown here is derived from an EMBL/GenBank/DDBJ whole genome shotgun (WGS) entry which is preliminary data.</text>
</comment>
<accession>A0A7K1S4J4</accession>
<dbReference type="AlphaFoldDB" id="A0A7K1S4J4"/>
<proteinExistence type="predicted"/>
<name>A0A7K1S4J4_9BACT</name>
<dbReference type="Proteomes" id="UP000436006">
    <property type="component" value="Unassembled WGS sequence"/>
</dbReference>
<evidence type="ECO:0000313" key="2">
    <source>
        <dbReference type="Proteomes" id="UP000436006"/>
    </source>
</evidence>
<evidence type="ECO:0000313" key="1">
    <source>
        <dbReference type="EMBL" id="MVM28526.1"/>
    </source>
</evidence>
<reference evidence="1 2" key="1">
    <citation type="submission" date="2019-12" db="EMBL/GenBank/DDBJ databases">
        <title>Spirosoma sp. HMF4905 genome sequencing and assembly.</title>
        <authorList>
            <person name="Kang H."/>
            <person name="Cha I."/>
            <person name="Kim H."/>
            <person name="Joh K."/>
        </authorList>
    </citation>
    <scope>NUCLEOTIDE SEQUENCE [LARGE SCALE GENOMIC DNA]</scope>
    <source>
        <strain evidence="1 2">HMF4905</strain>
    </source>
</reference>
<protein>
    <submittedName>
        <fullName evidence="1">Uncharacterized protein</fullName>
    </submittedName>
</protein>
<dbReference type="RefSeq" id="WP_157582646.1">
    <property type="nucleotide sequence ID" value="NZ_WPIN01000001.1"/>
</dbReference>
<gene>
    <name evidence="1" type="ORF">GO755_00680</name>
</gene>
<organism evidence="1 2">
    <name type="scientific">Spirosoma arboris</name>
    <dbReference type="NCBI Taxonomy" id="2682092"/>
    <lineage>
        <taxon>Bacteria</taxon>
        <taxon>Pseudomonadati</taxon>
        <taxon>Bacteroidota</taxon>
        <taxon>Cytophagia</taxon>
        <taxon>Cytophagales</taxon>
        <taxon>Cytophagaceae</taxon>
        <taxon>Spirosoma</taxon>
    </lineage>
</organism>
<keyword evidence="2" id="KW-1185">Reference proteome</keyword>